<reference evidence="3" key="1">
    <citation type="submission" date="2023-06" db="EMBL/GenBank/DDBJ databases">
        <title>Survivors Of The Sea: Transcriptome response of Skeletonema marinoi to long-term dormancy.</title>
        <authorList>
            <person name="Pinder M.I.M."/>
            <person name="Kourtchenko O."/>
            <person name="Robertson E.K."/>
            <person name="Larsson T."/>
            <person name="Maumus F."/>
            <person name="Osuna-Cruz C.M."/>
            <person name="Vancaester E."/>
            <person name="Stenow R."/>
            <person name="Vandepoele K."/>
            <person name="Ploug H."/>
            <person name="Bruchert V."/>
            <person name="Godhe A."/>
            <person name="Topel M."/>
        </authorList>
    </citation>
    <scope>NUCLEOTIDE SEQUENCE</scope>
    <source>
        <strain evidence="3">R05AC</strain>
    </source>
</reference>
<sequence length="296" mass="34050">MSFLRKNRQSLVQANEIPVYIQRPHFSLEDMKKFFHEVETTFNFPKPNNLRLSDDAWAAIKLRVDPLARNILDPHRYTMAASGVAFLIIIVFYAIRPGYDRKRIHQTLNDDEIVDSDDEIFDDYIHDDEYERIHSMDDVVAAELAYFNSALGRQMWIWQVGLISSLSILFSCVLLIAVLMERRNVAIDSQITTAIEEIKDRVREEGIDVEYRKKSSRQGLLFCCFLFGKYIRPTRVVVFTKLDSPSPPTSSKKANFFSDDYQRKYFPPSRLRSDADSVHGSTSGVSSVGPFSLSIA</sequence>
<dbReference type="AlphaFoldDB" id="A0AAD8YIZ0"/>
<evidence type="ECO:0000256" key="1">
    <source>
        <dbReference type="SAM" id="MobiDB-lite"/>
    </source>
</evidence>
<keyword evidence="4" id="KW-1185">Reference proteome</keyword>
<dbReference type="Proteomes" id="UP001224775">
    <property type="component" value="Unassembled WGS sequence"/>
</dbReference>
<keyword evidence="2" id="KW-1133">Transmembrane helix</keyword>
<keyword evidence="2" id="KW-0812">Transmembrane</keyword>
<gene>
    <name evidence="3" type="ORF">QTG54_002271</name>
</gene>
<keyword evidence="2" id="KW-0472">Membrane</keyword>
<dbReference type="EMBL" id="JATAAI010000003">
    <property type="protein sequence ID" value="KAK1746927.1"/>
    <property type="molecule type" value="Genomic_DNA"/>
</dbReference>
<feature type="compositionally biased region" description="Low complexity" evidence="1">
    <location>
        <begin position="278"/>
        <end position="289"/>
    </location>
</feature>
<proteinExistence type="predicted"/>
<comment type="caution">
    <text evidence="3">The sequence shown here is derived from an EMBL/GenBank/DDBJ whole genome shotgun (WGS) entry which is preliminary data.</text>
</comment>
<organism evidence="3 4">
    <name type="scientific">Skeletonema marinoi</name>
    <dbReference type="NCBI Taxonomy" id="267567"/>
    <lineage>
        <taxon>Eukaryota</taxon>
        <taxon>Sar</taxon>
        <taxon>Stramenopiles</taxon>
        <taxon>Ochrophyta</taxon>
        <taxon>Bacillariophyta</taxon>
        <taxon>Coscinodiscophyceae</taxon>
        <taxon>Thalassiosirophycidae</taxon>
        <taxon>Thalassiosirales</taxon>
        <taxon>Skeletonemataceae</taxon>
        <taxon>Skeletonema</taxon>
        <taxon>Skeletonema marinoi-dohrnii complex</taxon>
    </lineage>
</organism>
<feature type="region of interest" description="Disordered" evidence="1">
    <location>
        <begin position="272"/>
        <end position="296"/>
    </location>
</feature>
<feature type="transmembrane region" description="Helical" evidence="2">
    <location>
        <begin position="77"/>
        <end position="95"/>
    </location>
</feature>
<name>A0AAD8YIZ0_9STRA</name>
<feature type="transmembrane region" description="Helical" evidence="2">
    <location>
        <begin position="156"/>
        <end position="180"/>
    </location>
</feature>
<evidence type="ECO:0000313" key="4">
    <source>
        <dbReference type="Proteomes" id="UP001224775"/>
    </source>
</evidence>
<protein>
    <submittedName>
        <fullName evidence="3">Uncharacterized protein</fullName>
    </submittedName>
</protein>
<evidence type="ECO:0000256" key="2">
    <source>
        <dbReference type="SAM" id="Phobius"/>
    </source>
</evidence>
<evidence type="ECO:0000313" key="3">
    <source>
        <dbReference type="EMBL" id="KAK1746927.1"/>
    </source>
</evidence>
<accession>A0AAD8YIZ0</accession>